<evidence type="ECO:0000259" key="1">
    <source>
        <dbReference type="Pfam" id="PF12728"/>
    </source>
</evidence>
<gene>
    <name evidence="2" type="ORF">GCM10009802_08310</name>
</gene>
<dbReference type="Pfam" id="PF12728">
    <property type="entry name" value="HTH_17"/>
    <property type="match status" value="1"/>
</dbReference>
<dbReference type="EMBL" id="BAAAPF010000010">
    <property type="protein sequence ID" value="GAA2110928.1"/>
    <property type="molecule type" value="Genomic_DNA"/>
</dbReference>
<sequence>MTQGDDETGELLAGYPDVLTVEEVAGILRTSPRTVRTLASKDQLPGAFKVGAAWRFDKARLRALIEGQPPEA</sequence>
<keyword evidence="3" id="KW-1185">Reference proteome</keyword>
<evidence type="ECO:0000313" key="2">
    <source>
        <dbReference type="EMBL" id="GAA2110928.1"/>
    </source>
</evidence>
<evidence type="ECO:0000313" key="3">
    <source>
        <dbReference type="Proteomes" id="UP001500443"/>
    </source>
</evidence>
<organism evidence="2 3">
    <name type="scientific">Streptomyces synnematoformans</name>
    <dbReference type="NCBI Taxonomy" id="415721"/>
    <lineage>
        <taxon>Bacteria</taxon>
        <taxon>Bacillati</taxon>
        <taxon>Actinomycetota</taxon>
        <taxon>Actinomycetes</taxon>
        <taxon>Kitasatosporales</taxon>
        <taxon>Streptomycetaceae</taxon>
        <taxon>Streptomyces</taxon>
    </lineage>
</organism>
<name>A0ABN2XGC1_9ACTN</name>
<dbReference type="RefSeq" id="WP_344287970.1">
    <property type="nucleotide sequence ID" value="NZ_BAAAPF010000010.1"/>
</dbReference>
<feature type="domain" description="Helix-turn-helix" evidence="1">
    <location>
        <begin position="18"/>
        <end position="68"/>
    </location>
</feature>
<dbReference type="SUPFAM" id="SSF46955">
    <property type="entry name" value="Putative DNA-binding domain"/>
    <property type="match status" value="1"/>
</dbReference>
<protein>
    <recommendedName>
        <fullName evidence="1">Helix-turn-helix domain-containing protein</fullName>
    </recommendedName>
</protein>
<proteinExistence type="predicted"/>
<dbReference type="InterPro" id="IPR009061">
    <property type="entry name" value="DNA-bd_dom_put_sf"/>
</dbReference>
<accession>A0ABN2XGC1</accession>
<comment type="caution">
    <text evidence="2">The sequence shown here is derived from an EMBL/GenBank/DDBJ whole genome shotgun (WGS) entry which is preliminary data.</text>
</comment>
<dbReference type="InterPro" id="IPR041657">
    <property type="entry name" value="HTH_17"/>
</dbReference>
<reference evidence="2 3" key="1">
    <citation type="journal article" date="2019" name="Int. J. Syst. Evol. Microbiol.">
        <title>The Global Catalogue of Microorganisms (GCM) 10K type strain sequencing project: providing services to taxonomists for standard genome sequencing and annotation.</title>
        <authorList>
            <consortium name="The Broad Institute Genomics Platform"/>
            <consortium name="The Broad Institute Genome Sequencing Center for Infectious Disease"/>
            <person name="Wu L."/>
            <person name="Ma J."/>
        </authorList>
    </citation>
    <scope>NUCLEOTIDE SEQUENCE [LARGE SCALE GENOMIC DNA]</scope>
    <source>
        <strain evidence="2 3">JCM 15481</strain>
    </source>
</reference>
<dbReference type="Proteomes" id="UP001500443">
    <property type="component" value="Unassembled WGS sequence"/>
</dbReference>